<name>F3KSD4_9BURK</name>
<keyword evidence="1" id="KW-0472">Membrane</keyword>
<accession>F3KSD4</accession>
<dbReference type="GO" id="GO:0016757">
    <property type="term" value="F:glycosyltransferase activity"/>
    <property type="evidence" value="ECO:0007669"/>
    <property type="project" value="InterPro"/>
</dbReference>
<dbReference type="AlphaFoldDB" id="F3KSD4"/>
<feature type="transmembrane region" description="Helical" evidence="1">
    <location>
        <begin position="25"/>
        <end position="42"/>
    </location>
</feature>
<dbReference type="Pfam" id="PF00534">
    <property type="entry name" value="Glycos_transf_1"/>
    <property type="match status" value="1"/>
</dbReference>
<dbReference type="Proteomes" id="UP000016368">
    <property type="component" value="Unassembled WGS sequence"/>
</dbReference>
<dbReference type="InterPro" id="IPR001296">
    <property type="entry name" value="Glyco_trans_1"/>
</dbReference>
<gene>
    <name evidence="3" type="ORF">HGR_06816</name>
</gene>
<dbReference type="CDD" id="cd03801">
    <property type="entry name" value="GT4_PimA-like"/>
    <property type="match status" value="1"/>
</dbReference>
<dbReference type="PANTHER" id="PTHR12526">
    <property type="entry name" value="GLYCOSYLTRANSFERASE"/>
    <property type="match status" value="1"/>
</dbReference>
<proteinExistence type="predicted"/>
<evidence type="ECO:0000313" key="4">
    <source>
        <dbReference type="Proteomes" id="UP000016368"/>
    </source>
</evidence>
<sequence length="326" mass="36587">MTEGFTVRRFFTGRRSAMDARLHEHLFFFLLGLPQMFFHLLWRRPCVLFPVFAFPSGLMAVVLSKVLRVPSFVFVDAADTPGVDSEMKGLVKYLGFLLRFVSRYSMGVVILDGLQDLATPYMRNQNVTVIPNGTPLKLRHAPLQAGEVVQFLSIGRLVLRKGFSDIIEALAILKAERSDFHLTIVGYGKKKDEIETLLDARGLNGMVTMVGRVEYAELERYYLASHAYLFYGNREGSSLAMIEAVSYGLPVLASDHPGNRAYVKDGYNGFLVSYGDPLALAARMRHLLEKREAIRELGAHSVAMAETFSWKSIAARYLEFFGLGKP</sequence>
<comment type="caution">
    <text evidence="3">The sequence shown here is derived from an EMBL/GenBank/DDBJ whole genome shotgun (WGS) entry which is preliminary data.</text>
</comment>
<dbReference type="SUPFAM" id="SSF53756">
    <property type="entry name" value="UDP-Glycosyltransferase/glycogen phosphorylase"/>
    <property type="match status" value="1"/>
</dbReference>
<dbReference type="Gene3D" id="3.40.50.2000">
    <property type="entry name" value="Glycogen Phosphorylase B"/>
    <property type="match status" value="2"/>
</dbReference>
<keyword evidence="4" id="KW-1185">Reference proteome</keyword>
<protein>
    <submittedName>
        <fullName evidence="3">Glycosyl transferase, group 1</fullName>
    </submittedName>
</protein>
<keyword evidence="3" id="KW-0808">Transferase</keyword>
<feature type="domain" description="Glycosyl transferase family 1" evidence="2">
    <location>
        <begin position="147"/>
        <end position="296"/>
    </location>
</feature>
<organism evidence="3 4">
    <name type="scientific">Hylemonella gracilis ATCC 19624</name>
    <dbReference type="NCBI Taxonomy" id="887062"/>
    <lineage>
        <taxon>Bacteria</taxon>
        <taxon>Pseudomonadati</taxon>
        <taxon>Pseudomonadota</taxon>
        <taxon>Betaproteobacteria</taxon>
        <taxon>Burkholderiales</taxon>
        <taxon>Comamonadaceae</taxon>
        <taxon>Hylemonella</taxon>
    </lineage>
</organism>
<evidence type="ECO:0000313" key="3">
    <source>
        <dbReference type="EMBL" id="EGI77328.1"/>
    </source>
</evidence>
<dbReference type="EMBL" id="AEGR01000050">
    <property type="protein sequence ID" value="EGI77328.1"/>
    <property type="molecule type" value="Genomic_DNA"/>
</dbReference>
<evidence type="ECO:0000259" key="2">
    <source>
        <dbReference type="Pfam" id="PF00534"/>
    </source>
</evidence>
<reference evidence="3 4" key="1">
    <citation type="journal article" date="2011" name="EMBO J.">
        <title>Structural diversity of bacterial flagellar motors.</title>
        <authorList>
            <person name="Chen S."/>
            <person name="Beeby M."/>
            <person name="Murphy G.E."/>
            <person name="Leadbetter J.R."/>
            <person name="Hendrixson D.R."/>
            <person name="Briegel A."/>
            <person name="Li Z."/>
            <person name="Shi J."/>
            <person name="Tocheva E.I."/>
            <person name="Muller A."/>
            <person name="Dobro M.J."/>
            <person name="Jensen G.J."/>
        </authorList>
    </citation>
    <scope>NUCLEOTIDE SEQUENCE [LARGE SCALE GENOMIC DNA]</scope>
    <source>
        <strain evidence="3 4">ATCC 19624</strain>
    </source>
</reference>
<evidence type="ECO:0000256" key="1">
    <source>
        <dbReference type="SAM" id="Phobius"/>
    </source>
</evidence>
<dbReference type="eggNOG" id="COG0438">
    <property type="taxonomic scope" value="Bacteria"/>
</dbReference>
<dbReference type="STRING" id="887062.HGR_06816"/>
<keyword evidence="1" id="KW-1133">Transmembrane helix</keyword>
<keyword evidence="1" id="KW-0812">Transmembrane</keyword>